<organism evidence="3 4">
    <name type="scientific">Candidatus Entotheonella gemina</name>
    <dbReference type="NCBI Taxonomy" id="1429439"/>
    <lineage>
        <taxon>Bacteria</taxon>
        <taxon>Pseudomonadati</taxon>
        <taxon>Nitrospinota/Tectimicrobiota group</taxon>
        <taxon>Candidatus Tectimicrobiota</taxon>
        <taxon>Candidatus Entotheonellia</taxon>
        <taxon>Candidatus Entotheonellales</taxon>
        <taxon>Candidatus Entotheonellaceae</taxon>
        <taxon>Candidatus Entotheonella</taxon>
    </lineage>
</organism>
<protein>
    <recommendedName>
        <fullName evidence="2">Luciferase-like domain-containing protein</fullName>
    </recommendedName>
</protein>
<dbReference type="EMBL" id="AZHX01000555">
    <property type="protein sequence ID" value="ETX06983.1"/>
    <property type="molecule type" value="Genomic_DNA"/>
</dbReference>
<evidence type="ECO:0000259" key="2">
    <source>
        <dbReference type="Pfam" id="PF00296"/>
    </source>
</evidence>
<evidence type="ECO:0000313" key="3">
    <source>
        <dbReference type="EMBL" id="ETX06983.1"/>
    </source>
</evidence>
<keyword evidence="1" id="KW-0560">Oxidoreductase</keyword>
<dbReference type="GO" id="GO:0016705">
    <property type="term" value="F:oxidoreductase activity, acting on paired donors, with incorporation or reduction of molecular oxygen"/>
    <property type="evidence" value="ECO:0007669"/>
    <property type="project" value="InterPro"/>
</dbReference>
<sequence>MSRPRRSLVIKRGAIADGMVVGTGFLPDVAQDSLEQIRLGAEAAGRDFRSIDIWRWTMCNVAEHRDRALGEMGAALAATGNHLTRFTTEGKHIPPQLMEPMTRLRAAYQVESHFVPGGESPNSRLVDQLGLRDYLAERFAIAGTPDECVEKIQRLAAIGVNQIWTSPSFADKMAFMRAWSEQVLPHVG</sequence>
<dbReference type="AlphaFoldDB" id="W4M9V6"/>
<dbReference type="Proteomes" id="UP000019140">
    <property type="component" value="Unassembled WGS sequence"/>
</dbReference>
<dbReference type="PANTHER" id="PTHR43244:SF1">
    <property type="entry name" value="5,10-METHYLENETETRAHYDROMETHANOPTERIN REDUCTASE"/>
    <property type="match status" value="1"/>
</dbReference>
<gene>
    <name evidence="3" type="ORF">ETSY2_13845</name>
</gene>
<dbReference type="InterPro" id="IPR011251">
    <property type="entry name" value="Luciferase-like_dom"/>
</dbReference>
<dbReference type="HOGENOM" id="CLU_1567822_0_0_7"/>
<name>W4M9V6_9BACT</name>
<dbReference type="InterPro" id="IPR050564">
    <property type="entry name" value="F420-G6PD/mer"/>
</dbReference>
<dbReference type="InterPro" id="IPR036661">
    <property type="entry name" value="Luciferase-like_sf"/>
</dbReference>
<dbReference type="SUPFAM" id="SSF51679">
    <property type="entry name" value="Bacterial luciferase-like"/>
    <property type="match status" value="1"/>
</dbReference>
<dbReference type="PANTHER" id="PTHR43244">
    <property type="match status" value="1"/>
</dbReference>
<proteinExistence type="predicted"/>
<dbReference type="Gene3D" id="3.20.20.30">
    <property type="entry name" value="Luciferase-like domain"/>
    <property type="match status" value="1"/>
</dbReference>
<reference evidence="3 4" key="1">
    <citation type="journal article" date="2014" name="Nature">
        <title>An environmental bacterial taxon with a large and distinct metabolic repertoire.</title>
        <authorList>
            <person name="Wilson M.C."/>
            <person name="Mori T."/>
            <person name="Ruckert C."/>
            <person name="Uria A.R."/>
            <person name="Helf M.J."/>
            <person name="Takada K."/>
            <person name="Gernert C."/>
            <person name="Steffens U.A."/>
            <person name="Heycke N."/>
            <person name="Schmitt S."/>
            <person name="Rinke C."/>
            <person name="Helfrich E.J."/>
            <person name="Brachmann A.O."/>
            <person name="Gurgui C."/>
            <person name="Wakimoto T."/>
            <person name="Kracht M."/>
            <person name="Crusemann M."/>
            <person name="Hentschel U."/>
            <person name="Abe I."/>
            <person name="Matsunaga S."/>
            <person name="Kalinowski J."/>
            <person name="Takeyama H."/>
            <person name="Piel J."/>
        </authorList>
    </citation>
    <scope>NUCLEOTIDE SEQUENCE [LARGE SCALE GENOMIC DNA]</scope>
    <source>
        <strain evidence="4">TSY2</strain>
    </source>
</reference>
<accession>W4M9V6</accession>
<comment type="caution">
    <text evidence="3">The sequence shown here is derived from an EMBL/GenBank/DDBJ whole genome shotgun (WGS) entry which is preliminary data.</text>
</comment>
<feature type="domain" description="Luciferase-like" evidence="2">
    <location>
        <begin position="13"/>
        <end position="161"/>
    </location>
</feature>
<evidence type="ECO:0000256" key="1">
    <source>
        <dbReference type="ARBA" id="ARBA00023002"/>
    </source>
</evidence>
<dbReference type="Pfam" id="PF00296">
    <property type="entry name" value="Bac_luciferase"/>
    <property type="match status" value="1"/>
</dbReference>
<keyword evidence="4" id="KW-1185">Reference proteome</keyword>
<evidence type="ECO:0000313" key="4">
    <source>
        <dbReference type="Proteomes" id="UP000019140"/>
    </source>
</evidence>